<accession>X7EJC8</accession>
<evidence type="ECO:0000256" key="4">
    <source>
        <dbReference type="ARBA" id="ARBA00022989"/>
    </source>
</evidence>
<evidence type="ECO:0000256" key="5">
    <source>
        <dbReference type="ARBA" id="ARBA00023136"/>
    </source>
</evidence>
<dbReference type="OrthoDB" id="9807053at2"/>
<dbReference type="PIRSF" id="PIRSF006324">
    <property type="entry name" value="LeuE"/>
    <property type="match status" value="1"/>
</dbReference>
<comment type="subcellular location">
    <subcellularLocation>
        <location evidence="1">Cell membrane</location>
        <topology evidence="1">Multi-pass membrane protein</topology>
    </subcellularLocation>
</comment>
<keyword evidence="5 6" id="KW-0472">Membrane</keyword>
<keyword evidence="4 6" id="KW-1133">Transmembrane helix</keyword>
<dbReference type="PANTHER" id="PTHR30086:SF20">
    <property type="entry name" value="ARGININE EXPORTER PROTEIN ARGO-RELATED"/>
    <property type="match status" value="1"/>
</dbReference>
<keyword evidence="8" id="KW-1185">Reference proteome</keyword>
<organism evidence="7 8">
    <name type="scientific">Roseivivax halodurans JCM 10272</name>
    <dbReference type="NCBI Taxonomy" id="1449350"/>
    <lineage>
        <taxon>Bacteria</taxon>
        <taxon>Pseudomonadati</taxon>
        <taxon>Pseudomonadota</taxon>
        <taxon>Alphaproteobacteria</taxon>
        <taxon>Rhodobacterales</taxon>
        <taxon>Roseobacteraceae</taxon>
        <taxon>Roseivivax</taxon>
    </lineage>
</organism>
<evidence type="ECO:0000256" key="2">
    <source>
        <dbReference type="ARBA" id="ARBA00022475"/>
    </source>
</evidence>
<evidence type="ECO:0000256" key="6">
    <source>
        <dbReference type="SAM" id="Phobius"/>
    </source>
</evidence>
<dbReference type="STRING" id="1449350.OCH239_18450"/>
<dbReference type="GO" id="GO:0005886">
    <property type="term" value="C:plasma membrane"/>
    <property type="evidence" value="ECO:0007669"/>
    <property type="project" value="UniProtKB-SubCell"/>
</dbReference>
<dbReference type="Pfam" id="PF01810">
    <property type="entry name" value="LysE"/>
    <property type="match status" value="1"/>
</dbReference>
<sequence length="201" mass="20357">MPDAGTLAAFLGAGLVLNLTPGADVMFALACGARGGPRAGIAAAAGVAVGCLFHVLLTAAGLAAVLAATPAALDLVRYAGAAYLAWLALHAWRATPPETDEAGTESLLRAFGKGVVTNVLNPKVALFILAFLPQFADPDRGPVWAQLLVLGTLFALTGLLVTGTYGAAGGVLRSRLAARSRLLDRMSALVFAALAVRLVVA</sequence>
<dbReference type="EMBL" id="JALZ01000006">
    <property type="protein sequence ID" value="ETX15258.1"/>
    <property type="molecule type" value="Genomic_DNA"/>
</dbReference>
<evidence type="ECO:0000256" key="1">
    <source>
        <dbReference type="ARBA" id="ARBA00004651"/>
    </source>
</evidence>
<keyword evidence="2" id="KW-1003">Cell membrane</keyword>
<feature type="transmembrane region" description="Helical" evidence="6">
    <location>
        <begin position="143"/>
        <end position="161"/>
    </location>
</feature>
<feature type="transmembrane region" description="Helical" evidence="6">
    <location>
        <begin position="45"/>
        <end position="68"/>
    </location>
</feature>
<dbReference type="PANTHER" id="PTHR30086">
    <property type="entry name" value="ARGININE EXPORTER PROTEIN ARGO"/>
    <property type="match status" value="1"/>
</dbReference>
<reference evidence="7 8" key="1">
    <citation type="submission" date="2014-01" db="EMBL/GenBank/DDBJ databases">
        <title>Roseivivax halodurans JCM 10272 Genome Sequencing.</title>
        <authorList>
            <person name="Lai Q."/>
            <person name="Li G."/>
            <person name="Shao Z."/>
        </authorList>
    </citation>
    <scope>NUCLEOTIDE SEQUENCE [LARGE SCALE GENOMIC DNA]</scope>
    <source>
        <strain evidence="7 8">JCM 10272</strain>
    </source>
</reference>
<protein>
    <submittedName>
        <fullName evidence="7">Threonine transporter RhtB</fullName>
    </submittedName>
</protein>
<proteinExistence type="predicted"/>
<name>X7EJC8_9RHOB</name>
<evidence type="ECO:0000313" key="7">
    <source>
        <dbReference type="EMBL" id="ETX15258.1"/>
    </source>
</evidence>
<evidence type="ECO:0000256" key="3">
    <source>
        <dbReference type="ARBA" id="ARBA00022692"/>
    </source>
</evidence>
<evidence type="ECO:0000313" key="8">
    <source>
        <dbReference type="Proteomes" id="UP000022447"/>
    </source>
</evidence>
<dbReference type="eggNOG" id="COG1280">
    <property type="taxonomic scope" value="Bacteria"/>
</dbReference>
<dbReference type="Proteomes" id="UP000022447">
    <property type="component" value="Unassembled WGS sequence"/>
</dbReference>
<keyword evidence="3 6" id="KW-0812">Transmembrane</keyword>
<gene>
    <name evidence="7" type="ORF">OCH239_18450</name>
</gene>
<dbReference type="InterPro" id="IPR001123">
    <property type="entry name" value="LeuE-type"/>
</dbReference>
<comment type="caution">
    <text evidence="7">The sequence shown here is derived from an EMBL/GenBank/DDBJ whole genome shotgun (WGS) entry which is preliminary data.</text>
</comment>
<dbReference type="GO" id="GO:0015171">
    <property type="term" value="F:amino acid transmembrane transporter activity"/>
    <property type="evidence" value="ECO:0007669"/>
    <property type="project" value="TreeGrafter"/>
</dbReference>
<dbReference type="AlphaFoldDB" id="X7EJC8"/>